<protein>
    <submittedName>
        <fullName evidence="5">Glycosyltransferase family 2 protein</fullName>
    </submittedName>
</protein>
<keyword evidence="3 5" id="KW-0808">Transferase</keyword>
<dbReference type="PANTHER" id="PTHR43179">
    <property type="entry name" value="RHAMNOSYLTRANSFERASE WBBL"/>
    <property type="match status" value="1"/>
</dbReference>
<dbReference type="CDD" id="cd00761">
    <property type="entry name" value="Glyco_tranf_GTA_type"/>
    <property type="match status" value="1"/>
</dbReference>
<dbReference type="InterPro" id="IPR001173">
    <property type="entry name" value="Glyco_trans_2-like"/>
</dbReference>
<keyword evidence="6" id="KW-1185">Reference proteome</keyword>
<dbReference type="PANTHER" id="PTHR43179:SF12">
    <property type="entry name" value="GALACTOFURANOSYLTRANSFERASE GLFT2"/>
    <property type="match status" value="1"/>
</dbReference>
<dbReference type="OrthoDB" id="9798250at2"/>
<comment type="caution">
    <text evidence="5">The sequence shown here is derived from an EMBL/GenBank/DDBJ whole genome shotgun (WGS) entry which is preliminary data.</text>
</comment>
<dbReference type="Gene3D" id="3.90.550.10">
    <property type="entry name" value="Spore Coat Polysaccharide Biosynthesis Protein SpsA, Chain A"/>
    <property type="match status" value="1"/>
</dbReference>
<organism evidence="5 6">
    <name type="scientific">Pseudodesulfovibrio senegalensis</name>
    <dbReference type="NCBI Taxonomy" id="1721087"/>
    <lineage>
        <taxon>Bacteria</taxon>
        <taxon>Pseudomonadati</taxon>
        <taxon>Thermodesulfobacteriota</taxon>
        <taxon>Desulfovibrionia</taxon>
        <taxon>Desulfovibrionales</taxon>
        <taxon>Desulfovibrionaceae</taxon>
    </lineage>
</organism>
<evidence type="ECO:0000256" key="3">
    <source>
        <dbReference type="ARBA" id="ARBA00022679"/>
    </source>
</evidence>
<name>A0A6N6N3M5_9BACT</name>
<dbReference type="Proteomes" id="UP000438699">
    <property type="component" value="Unassembled WGS sequence"/>
</dbReference>
<dbReference type="Pfam" id="PF00535">
    <property type="entry name" value="Glycos_transf_2"/>
    <property type="match status" value="1"/>
</dbReference>
<accession>A0A6N6N3M5</accession>
<reference evidence="5 6" key="1">
    <citation type="journal article" date="2017" name="Int. J. Syst. Evol. Microbiol.">
        <title>Desulfovibrio senegalensis sp. nov., a mesophilic sulfate reducer isolated from marine sediment.</title>
        <authorList>
            <person name="Thioye A."/>
            <person name="Gam Z.B.A."/>
            <person name="Mbengue M."/>
            <person name="Cayol J.L."/>
            <person name="Joseph-Bartoli M."/>
            <person name="Toure-Kane C."/>
            <person name="Labat M."/>
        </authorList>
    </citation>
    <scope>NUCLEOTIDE SEQUENCE [LARGE SCALE GENOMIC DNA]</scope>
    <source>
        <strain evidence="5 6">DSM 101509</strain>
    </source>
</reference>
<dbReference type="AlphaFoldDB" id="A0A6N6N3M5"/>
<keyword evidence="2" id="KW-0328">Glycosyltransferase</keyword>
<evidence type="ECO:0000256" key="1">
    <source>
        <dbReference type="ARBA" id="ARBA00006739"/>
    </source>
</evidence>
<feature type="domain" description="Glycosyltransferase 2-like" evidence="4">
    <location>
        <begin position="12"/>
        <end position="149"/>
    </location>
</feature>
<dbReference type="GO" id="GO:0016757">
    <property type="term" value="F:glycosyltransferase activity"/>
    <property type="evidence" value="ECO:0007669"/>
    <property type="project" value="UniProtKB-KW"/>
</dbReference>
<evidence type="ECO:0000313" key="5">
    <source>
        <dbReference type="EMBL" id="KAB1441304.1"/>
    </source>
</evidence>
<dbReference type="SUPFAM" id="SSF53448">
    <property type="entry name" value="Nucleotide-diphospho-sugar transferases"/>
    <property type="match status" value="1"/>
</dbReference>
<sequence>MTAPSTTGPESTILIKTFERPWAVRRCLASLAATGWTGPVMVLDDSRTSCRKVTDKLALPFELRLVETEYNIGTSAGRNRLLELTDTPYFFLFDDDFVCTPELFRPAFMLQVLTEHKLDILAGRVVDRIDPFWAFVDAYGRKNILRGLFSSGFADTARTLMRRKKERIFFGNFRERDKTMHVDFFEPETSLVRCDLVCNFFVAKTESVQGMNGWDKDLTPYEHNDFFLRAKKAGLQVAATREAGILHRRHPSLTQILANPFSHARYRANRYVDLGEIRQRYLSKFGLRDWENF</sequence>
<proteinExistence type="inferred from homology"/>
<gene>
    <name evidence="5" type="ORF">F8A88_10125</name>
</gene>
<comment type="similarity">
    <text evidence="1">Belongs to the glycosyltransferase 2 family.</text>
</comment>
<evidence type="ECO:0000256" key="2">
    <source>
        <dbReference type="ARBA" id="ARBA00022676"/>
    </source>
</evidence>
<evidence type="ECO:0000313" key="6">
    <source>
        <dbReference type="Proteomes" id="UP000438699"/>
    </source>
</evidence>
<evidence type="ECO:0000259" key="4">
    <source>
        <dbReference type="Pfam" id="PF00535"/>
    </source>
</evidence>
<dbReference type="InterPro" id="IPR029044">
    <property type="entry name" value="Nucleotide-diphossugar_trans"/>
</dbReference>
<dbReference type="EMBL" id="WAIE01000004">
    <property type="protein sequence ID" value="KAB1441304.1"/>
    <property type="molecule type" value="Genomic_DNA"/>
</dbReference>
<dbReference type="RefSeq" id="WP_151151047.1">
    <property type="nucleotide sequence ID" value="NZ_WAIE01000004.1"/>
</dbReference>